<dbReference type="EMBL" id="CP033148">
    <property type="protein sequence ID" value="AYO41618.1"/>
    <property type="molecule type" value="Genomic_DNA"/>
</dbReference>
<evidence type="ECO:0000256" key="2">
    <source>
        <dbReference type="SAM" id="Phobius"/>
    </source>
</evidence>
<dbReference type="OrthoDB" id="2553689at2759"/>
<feature type="compositionally biased region" description="Polar residues" evidence="1">
    <location>
        <begin position="60"/>
        <end position="69"/>
    </location>
</feature>
<keyword evidence="2" id="KW-0812">Transmembrane</keyword>
<evidence type="ECO:0000313" key="4">
    <source>
        <dbReference type="EMBL" id="AYO41618.1"/>
    </source>
</evidence>
<keyword evidence="5" id="KW-1185">Reference proteome</keyword>
<feature type="chain" id="PRO_5018107629" evidence="3">
    <location>
        <begin position="21"/>
        <end position="211"/>
    </location>
</feature>
<evidence type="ECO:0000256" key="3">
    <source>
        <dbReference type="SAM" id="SignalP"/>
    </source>
</evidence>
<evidence type="ECO:0000313" key="5">
    <source>
        <dbReference type="Proteomes" id="UP000269793"/>
    </source>
</evidence>
<organism evidence="4 5">
    <name type="scientific">Malassezia restricta (strain ATCC 96810 / NBRC 103918 / CBS 7877)</name>
    <name type="common">Seborrheic dermatitis infection agent</name>
    <dbReference type="NCBI Taxonomy" id="425264"/>
    <lineage>
        <taxon>Eukaryota</taxon>
        <taxon>Fungi</taxon>
        <taxon>Dikarya</taxon>
        <taxon>Basidiomycota</taxon>
        <taxon>Ustilaginomycotina</taxon>
        <taxon>Malasseziomycetes</taxon>
        <taxon>Malasseziales</taxon>
        <taxon>Malasseziaceae</taxon>
        <taxon>Malassezia</taxon>
    </lineage>
</organism>
<feature type="signal peptide" evidence="3">
    <location>
        <begin position="1"/>
        <end position="20"/>
    </location>
</feature>
<keyword evidence="2" id="KW-1133">Transmembrane helix</keyword>
<proteinExistence type="predicted"/>
<reference evidence="4 5" key="1">
    <citation type="submission" date="2018-10" db="EMBL/GenBank/DDBJ databases">
        <title>Complete genome sequence of Malassezia restricta CBS 7877.</title>
        <authorList>
            <person name="Morand S.C."/>
            <person name="Bertignac M."/>
            <person name="Iltis A."/>
            <person name="Kolder I."/>
            <person name="Pirovano W."/>
            <person name="Jourdain R."/>
            <person name="Clavaud C."/>
        </authorList>
    </citation>
    <scope>NUCLEOTIDE SEQUENCE [LARGE SCALE GENOMIC DNA]</scope>
    <source>
        <strain evidence="4 5">CBS 7877</strain>
    </source>
</reference>
<accession>A0A3G2S393</accession>
<protein>
    <submittedName>
        <fullName evidence="4">Uncharacterized protein</fullName>
    </submittedName>
</protein>
<gene>
    <name evidence="4" type="ORF">DNF11_0668</name>
</gene>
<name>A0A3G2S393_MALR7</name>
<keyword evidence="2" id="KW-0472">Membrane</keyword>
<feature type="transmembrane region" description="Helical" evidence="2">
    <location>
        <begin position="192"/>
        <end position="210"/>
    </location>
</feature>
<sequence>MHCFLTLRVLLAFLVTLGAAQVLYELDDSAQLLGGYAKQNVAHPAISHTSLSMNEPLPTPASTPSLEKRNATTSNHIENAGSVAPGATASITADTSKGTCQMSNDLDDNQQASWTETVVSTCCTSEAYSECWFRIQAKTDTKYACVIPRCDALLSNEPDKMAGFRPLSGSIGEGKYQNMFPILILSAAVRPAIPFLLFLVAPLCISFILLL</sequence>
<keyword evidence="3" id="KW-0732">Signal</keyword>
<dbReference type="VEuPathDB" id="FungiDB:DNF11_0668"/>
<evidence type="ECO:0000256" key="1">
    <source>
        <dbReference type="SAM" id="MobiDB-lite"/>
    </source>
</evidence>
<feature type="region of interest" description="Disordered" evidence="1">
    <location>
        <begin position="49"/>
        <end position="69"/>
    </location>
</feature>
<dbReference type="Proteomes" id="UP000269793">
    <property type="component" value="Chromosome I"/>
</dbReference>
<dbReference type="AlphaFoldDB" id="A0A3G2S393"/>